<dbReference type="Gene3D" id="3.30.460.90">
    <property type="match status" value="1"/>
</dbReference>
<evidence type="ECO:0000256" key="1">
    <source>
        <dbReference type="SAM" id="MobiDB-lite"/>
    </source>
</evidence>
<feature type="region of interest" description="Disordered" evidence="1">
    <location>
        <begin position="1"/>
        <end position="22"/>
    </location>
</feature>
<reference evidence="3" key="1">
    <citation type="journal article" date="2017" name="bioRxiv">
        <title>Comparative analysis of the genomes of Stylophora pistillata and Acropora digitifera provides evidence for extensive differences between species of corals.</title>
        <authorList>
            <person name="Voolstra C.R."/>
            <person name="Li Y."/>
            <person name="Liew Y.J."/>
            <person name="Baumgarten S."/>
            <person name="Zoccola D."/>
            <person name="Flot J.-F."/>
            <person name="Tambutte S."/>
            <person name="Allemand D."/>
            <person name="Aranda M."/>
        </authorList>
    </citation>
    <scope>NUCLEOTIDE SEQUENCE [LARGE SCALE GENOMIC DNA]</scope>
</reference>
<name>A0A2B4S0J2_STYPI</name>
<proteinExistence type="predicted"/>
<evidence type="ECO:0000313" key="2">
    <source>
        <dbReference type="EMBL" id="PFX22563.1"/>
    </source>
</evidence>
<sequence>MNLDELSQSKSERHEDESILRDGPRILNKDTAKSSLTPLDLFLQDLDRNIANTPLCQELIDIRTGVENLLKDLLLEVEQENPFLKTTLINSGSFYEDTKVDKPDEFDYLVQLDYFSEPTDIQYEELPGASVIALVDKVAPKEKLILLDPIGHSSGDDGLTRRALELFKEIAGTRMKSLGNNLPSYNRTEEFKLGDQEIANFVEFLSYIFRKDLQILLSKL</sequence>
<dbReference type="OrthoDB" id="5974085at2759"/>
<accession>A0A2B4S0J2</accession>
<keyword evidence="3" id="KW-1185">Reference proteome</keyword>
<gene>
    <name evidence="2" type="ORF">AWC38_SpisGene12923</name>
</gene>
<feature type="compositionally biased region" description="Basic and acidic residues" evidence="1">
    <location>
        <begin position="10"/>
        <end position="22"/>
    </location>
</feature>
<organism evidence="2 3">
    <name type="scientific">Stylophora pistillata</name>
    <name type="common">Smooth cauliflower coral</name>
    <dbReference type="NCBI Taxonomy" id="50429"/>
    <lineage>
        <taxon>Eukaryota</taxon>
        <taxon>Metazoa</taxon>
        <taxon>Cnidaria</taxon>
        <taxon>Anthozoa</taxon>
        <taxon>Hexacorallia</taxon>
        <taxon>Scleractinia</taxon>
        <taxon>Astrocoeniina</taxon>
        <taxon>Pocilloporidae</taxon>
        <taxon>Stylophora</taxon>
    </lineage>
</organism>
<comment type="caution">
    <text evidence="2">The sequence shown here is derived from an EMBL/GenBank/DDBJ whole genome shotgun (WGS) entry which is preliminary data.</text>
</comment>
<protein>
    <submittedName>
        <fullName evidence="2">Uncharacterized protein</fullName>
    </submittedName>
</protein>
<dbReference type="AlphaFoldDB" id="A0A2B4S0J2"/>
<evidence type="ECO:0000313" key="3">
    <source>
        <dbReference type="Proteomes" id="UP000225706"/>
    </source>
</evidence>
<dbReference type="Proteomes" id="UP000225706">
    <property type="component" value="Unassembled WGS sequence"/>
</dbReference>
<dbReference type="EMBL" id="LSMT01000235">
    <property type="protein sequence ID" value="PFX22563.1"/>
    <property type="molecule type" value="Genomic_DNA"/>
</dbReference>